<protein>
    <submittedName>
        <fullName evidence="1">Uncharacterized protein</fullName>
    </submittedName>
</protein>
<proteinExistence type="predicted"/>
<dbReference type="EMBL" id="CM042017">
    <property type="protein sequence ID" value="KAI3690743.1"/>
    <property type="molecule type" value="Genomic_DNA"/>
</dbReference>
<evidence type="ECO:0000313" key="1">
    <source>
        <dbReference type="EMBL" id="KAI3690743.1"/>
    </source>
</evidence>
<name>A0ACB8YZK3_CICIN</name>
<comment type="caution">
    <text evidence="1">The sequence shown here is derived from an EMBL/GenBank/DDBJ whole genome shotgun (WGS) entry which is preliminary data.</text>
</comment>
<reference evidence="1 2" key="2">
    <citation type="journal article" date="2022" name="Mol. Ecol. Resour.">
        <title>The genomes of chicory, endive, great burdock and yacon provide insights into Asteraceae paleo-polyploidization history and plant inulin production.</title>
        <authorList>
            <person name="Fan W."/>
            <person name="Wang S."/>
            <person name="Wang H."/>
            <person name="Wang A."/>
            <person name="Jiang F."/>
            <person name="Liu H."/>
            <person name="Zhao H."/>
            <person name="Xu D."/>
            <person name="Zhang Y."/>
        </authorList>
    </citation>
    <scope>NUCLEOTIDE SEQUENCE [LARGE SCALE GENOMIC DNA]</scope>
    <source>
        <strain evidence="2">cv. Punajuju</strain>
        <tissue evidence="1">Leaves</tissue>
    </source>
</reference>
<keyword evidence="2" id="KW-1185">Reference proteome</keyword>
<reference evidence="2" key="1">
    <citation type="journal article" date="2022" name="Mol. Ecol. Resour.">
        <title>The genomes of chicory, endive, great burdock and yacon provide insights into Asteraceae palaeo-polyploidization history and plant inulin production.</title>
        <authorList>
            <person name="Fan W."/>
            <person name="Wang S."/>
            <person name="Wang H."/>
            <person name="Wang A."/>
            <person name="Jiang F."/>
            <person name="Liu H."/>
            <person name="Zhao H."/>
            <person name="Xu D."/>
            <person name="Zhang Y."/>
        </authorList>
    </citation>
    <scope>NUCLEOTIDE SEQUENCE [LARGE SCALE GENOMIC DNA]</scope>
    <source>
        <strain evidence="2">cv. Punajuju</strain>
    </source>
</reference>
<organism evidence="1 2">
    <name type="scientific">Cichorium intybus</name>
    <name type="common">Chicory</name>
    <dbReference type="NCBI Taxonomy" id="13427"/>
    <lineage>
        <taxon>Eukaryota</taxon>
        <taxon>Viridiplantae</taxon>
        <taxon>Streptophyta</taxon>
        <taxon>Embryophyta</taxon>
        <taxon>Tracheophyta</taxon>
        <taxon>Spermatophyta</taxon>
        <taxon>Magnoliopsida</taxon>
        <taxon>eudicotyledons</taxon>
        <taxon>Gunneridae</taxon>
        <taxon>Pentapetalae</taxon>
        <taxon>asterids</taxon>
        <taxon>campanulids</taxon>
        <taxon>Asterales</taxon>
        <taxon>Asteraceae</taxon>
        <taxon>Cichorioideae</taxon>
        <taxon>Cichorieae</taxon>
        <taxon>Cichoriinae</taxon>
        <taxon>Cichorium</taxon>
    </lineage>
</organism>
<dbReference type="Proteomes" id="UP001055811">
    <property type="component" value="Linkage Group LG09"/>
</dbReference>
<sequence>MARFFFNYFDEVEVKLAQGDFAGGFYEGVITKTWKRRCEVQLRCLLGNTTGEMMIVKIKYGVLRPIPTTVIMEYKVGDYVDAWDRQGWWSGVVDNVIGDDVYDVVLLDGKIVCVCVICLCESHRPLRMEVLPSGNTTSTNGGK</sequence>
<evidence type="ECO:0000313" key="2">
    <source>
        <dbReference type="Proteomes" id="UP001055811"/>
    </source>
</evidence>
<accession>A0ACB8YZK3</accession>
<gene>
    <name evidence="1" type="ORF">L2E82_48950</name>
</gene>